<dbReference type="InterPro" id="IPR000182">
    <property type="entry name" value="GNAT_dom"/>
</dbReference>
<evidence type="ECO:0000313" key="3">
    <source>
        <dbReference type="Proteomes" id="UP001500879"/>
    </source>
</evidence>
<accession>A0ABN0YEX0</accession>
<dbReference type="CDD" id="cd04301">
    <property type="entry name" value="NAT_SF"/>
    <property type="match status" value="1"/>
</dbReference>
<dbReference type="Proteomes" id="UP001500879">
    <property type="component" value="Unassembled WGS sequence"/>
</dbReference>
<sequence length="170" mass="18970">MHHFIRGHGRHHLFFRPEPSGQARCPQRTAAETAAYARAMTITYEWRGDFDNAALNALHAEGFNHGAPEVDWPARVHRHSLGWVCARHDGDLVGFVNVAWDGGVHAFVLDTVVATDYRRSGIGAELVAEAARQARTAQCEWLHVDFEDDLRSFYFDACGFRPTSAGLIAL</sequence>
<gene>
    <name evidence="2" type="ORF">GCM10010357_12690</name>
</gene>
<keyword evidence="3" id="KW-1185">Reference proteome</keyword>
<dbReference type="SUPFAM" id="SSF55729">
    <property type="entry name" value="Acyl-CoA N-acyltransferases (Nat)"/>
    <property type="match status" value="1"/>
</dbReference>
<comment type="caution">
    <text evidence="2">The sequence shown here is derived from an EMBL/GenBank/DDBJ whole genome shotgun (WGS) entry which is preliminary data.</text>
</comment>
<name>A0ABN0YEX0_9ACTN</name>
<evidence type="ECO:0000259" key="1">
    <source>
        <dbReference type="PROSITE" id="PS51186"/>
    </source>
</evidence>
<protein>
    <submittedName>
        <fullName evidence="2">GNAT family N-acetyltransferase</fullName>
    </submittedName>
</protein>
<feature type="domain" description="N-acetyltransferase" evidence="1">
    <location>
        <begin position="40"/>
        <end position="170"/>
    </location>
</feature>
<evidence type="ECO:0000313" key="2">
    <source>
        <dbReference type="EMBL" id="GAA0393353.1"/>
    </source>
</evidence>
<dbReference type="Pfam" id="PF00583">
    <property type="entry name" value="Acetyltransf_1"/>
    <property type="match status" value="1"/>
</dbReference>
<dbReference type="InterPro" id="IPR016181">
    <property type="entry name" value="Acyl_CoA_acyltransferase"/>
</dbReference>
<dbReference type="Gene3D" id="3.40.630.30">
    <property type="match status" value="1"/>
</dbReference>
<organism evidence="2 3">
    <name type="scientific">Streptomyces luteireticuli</name>
    <dbReference type="NCBI Taxonomy" id="173858"/>
    <lineage>
        <taxon>Bacteria</taxon>
        <taxon>Bacillati</taxon>
        <taxon>Actinomycetota</taxon>
        <taxon>Actinomycetes</taxon>
        <taxon>Kitasatosporales</taxon>
        <taxon>Streptomycetaceae</taxon>
        <taxon>Streptomyces</taxon>
    </lineage>
</organism>
<reference evidence="2 3" key="1">
    <citation type="journal article" date="2019" name="Int. J. Syst. Evol. Microbiol.">
        <title>The Global Catalogue of Microorganisms (GCM) 10K type strain sequencing project: providing services to taxonomists for standard genome sequencing and annotation.</title>
        <authorList>
            <consortium name="The Broad Institute Genomics Platform"/>
            <consortium name="The Broad Institute Genome Sequencing Center for Infectious Disease"/>
            <person name="Wu L."/>
            <person name="Ma J."/>
        </authorList>
    </citation>
    <scope>NUCLEOTIDE SEQUENCE [LARGE SCALE GENOMIC DNA]</scope>
    <source>
        <strain evidence="2 3">JCM 4788</strain>
    </source>
</reference>
<proteinExistence type="predicted"/>
<dbReference type="EMBL" id="BAAABX010000010">
    <property type="protein sequence ID" value="GAA0393353.1"/>
    <property type="molecule type" value="Genomic_DNA"/>
</dbReference>
<dbReference type="PROSITE" id="PS51186">
    <property type="entry name" value="GNAT"/>
    <property type="match status" value="1"/>
</dbReference>